<dbReference type="OrthoDB" id="5574975at2759"/>
<feature type="compositionally biased region" description="Basic and acidic residues" evidence="1">
    <location>
        <begin position="63"/>
        <end position="74"/>
    </location>
</feature>
<accession>A0A0B7G0E8</accession>
<organism evidence="2 3">
    <name type="scientific">Thanatephorus cucumeris (strain AG1-IB / isolate 7/3/14)</name>
    <name type="common">Lettuce bottom rot fungus</name>
    <name type="synonym">Rhizoctonia solani</name>
    <dbReference type="NCBI Taxonomy" id="1108050"/>
    <lineage>
        <taxon>Eukaryota</taxon>
        <taxon>Fungi</taxon>
        <taxon>Dikarya</taxon>
        <taxon>Basidiomycota</taxon>
        <taxon>Agaricomycotina</taxon>
        <taxon>Agaricomycetes</taxon>
        <taxon>Cantharellales</taxon>
        <taxon>Ceratobasidiaceae</taxon>
        <taxon>Rhizoctonia</taxon>
        <taxon>Rhizoctonia solani AG-1</taxon>
    </lineage>
</organism>
<dbReference type="AlphaFoldDB" id="A0A0B7G0E8"/>
<reference evidence="2 3" key="1">
    <citation type="submission" date="2014-11" db="EMBL/GenBank/DDBJ databases">
        <authorList>
            <person name="Wibberg Daniel"/>
        </authorList>
    </citation>
    <scope>NUCLEOTIDE SEQUENCE [LARGE SCALE GENOMIC DNA]</scope>
    <source>
        <strain evidence="2">Rhizoctonia solani AG1-IB 7/3/14</strain>
    </source>
</reference>
<dbReference type="Proteomes" id="UP000059188">
    <property type="component" value="Unassembled WGS sequence"/>
</dbReference>
<protein>
    <submittedName>
        <fullName evidence="2">Uncharacterized protein</fullName>
    </submittedName>
</protein>
<evidence type="ECO:0000256" key="1">
    <source>
        <dbReference type="SAM" id="MobiDB-lite"/>
    </source>
</evidence>
<feature type="region of interest" description="Disordered" evidence="1">
    <location>
        <begin position="63"/>
        <end position="164"/>
    </location>
</feature>
<gene>
    <name evidence="2" type="ORF">RSOLAG1IB_05437</name>
</gene>
<evidence type="ECO:0000313" key="3">
    <source>
        <dbReference type="Proteomes" id="UP000059188"/>
    </source>
</evidence>
<dbReference type="STRING" id="1108050.A0A0B7G0E8"/>
<sequence length="164" mass="17823">MILPQSSAFVSLSRRLGAVGSMGVQQTPQRASTVAAQVTNRTKVTRDEIKWQELLSHFRAVQAKHEKSRRRDLAIEPEFSFMDQTDSDRGQGSSTRPNMRRKPSHPNDTPAGRQSGALSPLNPRRSGVLGPGISNANGSGARPLSPTARDRGRKSTTPIVGVKK</sequence>
<proteinExistence type="predicted"/>
<dbReference type="EMBL" id="LN679108">
    <property type="protein sequence ID" value="CEL63676.1"/>
    <property type="molecule type" value="Genomic_DNA"/>
</dbReference>
<evidence type="ECO:0000313" key="2">
    <source>
        <dbReference type="EMBL" id="CEL63676.1"/>
    </source>
</evidence>
<keyword evidence="3" id="KW-1185">Reference proteome</keyword>
<name>A0A0B7G0E8_THACB</name>